<organism evidence="10 11">
    <name type="scientific">Anguilla anguilla</name>
    <name type="common">European freshwater eel</name>
    <name type="synonym">Muraena anguilla</name>
    <dbReference type="NCBI Taxonomy" id="7936"/>
    <lineage>
        <taxon>Eukaryota</taxon>
        <taxon>Metazoa</taxon>
        <taxon>Chordata</taxon>
        <taxon>Craniata</taxon>
        <taxon>Vertebrata</taxon>
        <taxon>Euteleostomi</taxon>
        <taxon>Actinopterygii</taxon>
        <taxon>Neopterygii</taxon>
        <taxon>Teleostei</taxon>
        <taxon>Anguilliformes</taxon>
        <taxon>Anguillidae</taxon>
        <taxon>Anguilla</taxon>
    </lineage>
</organism>
<evidence type="ECO:0000256" key="5">
    <source>
        <dbReference type="ARBA" id="ARBA00023136"/>
    </source>
</evidence>
<reference evidence="10" key="1">
    <citation type="submission" date="2021-01" db="EMBL/GenBank/DDBJ databases">
        <title>A chromosome-scale assembly of European eel, Anguilla anguilla.</title>
        <authorList>
            <person name="Henkel C."/>
            <person name="Jong-Raadsen S.A."/>
            <person name="Dufour S."/>
            <person name="Weltzien F.-A."/>
            <person name="Palstra A.P."/>
            <person name="Pelster B."/>
            <person name="Spaink H.P."/>
            <person name="Van Den Thillart G.E."/>
            <person name="Jansen H."/>
            <person name="Zahm M."/>
            <person name="Klopp C."/>
            <person name="Cedric C."/>
            <person name="Louis A."/>
            <person name="Berthelot C."/>
            <person name="Parey E."/>
            <person name="Roest Crollius H."/>
            <person name="Montfort J."/>
            <person name="Robinson-Rechavi M."/>
            <person name="Bucao C."/>
            <person name="Bouchez O."/>
            <person name="Gislard M."/>
            <person name="Lluch J."/>
            <person name="Milhes M."/>
            <person name="Lampietro C."/>
            <person name="Lopez Roques C."/>
            <person name="Donnadieu C."/>
            <person name="Braasch I."/>
            <person name="Desvignes T."/>
            <person name="Postlethwait J."/>
            <person name="Bobe J."/>
            <person name="Guiguen Y."/>
            <person name="Dirks R."/>
        </authorList>
    </citation>
    <scope>NUCLEOTIDE SEQUENCE</scope>
    <source>
        <strain evidence="10">Tag_6206</strain>
        <tissue evidence="10">Liver</tissue>
    </source>
</reference>
<dbReference type="InterPro" id="IPR036179">
    <property type="entry name" value="Ig-like_dom_sf"/>
</dbReference>
<gene>
    <name evidence="10" type="ORF">ANANG_G00071430</name>
</gene>
<dbReference type="InterPro" id="IPR013106">
    <property type="entry name" value="Ig_V-set"/>
</dbReference>
<dbReference type="SMART" id="SM00409">
    <property type="entry name" value="IG"/>
    <property type="match status" value="1"/>
</dbReference>
<evidence type="ECO:0000256" key="7">
    <source>
        <dbReference type="ARBA" id="ARBA00023180"/>
    </source>
</evidence>
<dbReference type="GO" id="GO:0005886">
    <property type="term" value="C:plasma membrane"/>
    <property type="evidence" value="ECO:0007669"/>
    <property type="project" value="UniProtKB-SubCell"/>
</dbReference>
<evidence type="ECO:0000256" key="8">
    <source>
        <dbReference type="SAM" id="Phobius"/>
    </source>
</evidence>
<comment type="subcellular location">
    <subcellularLocation>
        <location evidence="1">Cell membrane</location>
    </subcellularLocation>
</comment>
<dbReference type="SUPFAM" id="SSF48726">
    <property type="entry name" value="Immunoglobulin"/>
    <property type="match status" value="1"/>
</dbReference>
<dbReference type="InterPro" id="IPR003599">
    <property type="entry name" value="Ig_sub"/>
</dbReference>
<evidence type="ECO:0000256" key="4">
    <source>
        <dbReference type="ARBA" id="ARBA00022859"/>
    </source>
</evidence>
<proteinExistence type="predicted"/>
<dbReference type="CDD" id="cd00099">
    <property type="entry name" value="IgV"/>
    <property type="match status" value="1"/>
</dbReference>
<dbReference type="Pfam" id="PF07686">
    <property type="entry name" value="V-set"/>
    <property type="match status" value="1"/>
</dbReference>
<name>A0A9D3MR57_ANGAN</name>
<keyword evidence="7" id="KW-0325">Glycoprotein</keyword>
<evidence type="ECO:0000259" key="9">
    <source>
        <dbReference type="PROSITE" id="PS50835"/>
    </source>
</evidence>
<evidence type="ECO:0000256" key="1">
    <source>
        <dbReference type="ARBA" id="ARBA00004236"/>
    </source>
</evidence>
<keyword evidence="6" id="KW-1015">Disulfide bond</keyword>
<evidence type="ECO:0000313" key="10">
    <source>
        <dbReference type="EMBL" id="KAG5853280.1"/>
    </source>
</evidence>
<keyword evidence="4" id="KW-0391">Immunity</keyword>
<keyword evidence="3" id="KW-0732">Signal</keyword>
<dbReference type="InterPro" id="IPR007110">
    <property type="entry name" value="Ig-like_dom"/>
</dbReference>
<evidence type="ECO:0000256" key="2">
    <source>
        <dbReference type="ARBA" id="ARBA00022475"/>
    </source>
</evidence>
<dbReference type="GO" id="GO:0009617">
    <property type="term" value="P:response to bacterium"/>
    <property type="evidence" value="ECO:0007669"/>
    <property type="project" value="TreeGrafter"/>
</dbReference>
<accession>A0A9D3MR57</accession>
<dbReference type="GO" id="GO:0002376">
    <property type="term" value="P:immune system process"/>
    <property type="evidence" value="ECO:0007669"/>
    <property type="project" value="UniProtKB-KW"/>
</dbReference>
<keyword evidence="8" id="KW-1133">Transmembrane helix</keyword>
<dbReference type="PANTHER" id="PTHR19433">
    <property type="entry name" value="T-CELL RECEPTOR ALPHA CHAIN V REGION-RELATED"/>
    <property type="match status" value="1"/>
</dbReference>
<keyword evidence="2" id="KW-1003">Cell membrane</keyword>
<sequence>VPGLIGRALLAEVPSVAVKRGDTVTLPCSFRIGGAGGYMGWFRHGPNDSVPLCIFSMYDSGHSEVKYHNNFRQEHIKLRQTNSSFDCEIINVDLSDSGLYFCGQMGTSKLVFNSATRVEVEGQMSPTTTEEGDCKESVCVTHFPVLWALGGVSAIQLVVIFVLVCRVALTGKASQHNSDNKRVDEDPETLNYAALNFSQNRKKPRRREELDTHVVYAATR</sequence>
<dbReference type="PANTHER" id="PTHR19433:SF111">
    <property type="entry name" value="T CELL RECEPTOR ALPHA VARIABLE 4"/>
    <property type="match status" value="1"/>
</dbReference>
<evidence type="ECO:0000256" key="3">
    <source>
        <dbReference type="ARBA" id="ARBA00022729"/>
    </source>
</evidence>
<dbReference type="InterPro" id="IPR013783">
    <property type="entry name" value="Ig-like_fold"/>
</dbReference>
<evidence type="ECO:0000256" key="6">
    <source>
        <dbReference type="ARBA" id="ARBA00023157"/>
    </source>
</evidence>
<dbReference type="EMBL" id="JAFIRN010000003">
    <property type="protein sequence ID" value="KAG5853280.1"/>
    <property type="molecule type" value="Genomic_DNA"/>
</dbReference>
<dbReference type="Gene3D" id="2.60.40.10">
    <property type="entry name" value="Immunoglobulins"/>
    <property type="match status" value="1"/>
</dbReference>
<keyword evidence="5 8" id="KW-0472">Membrane</keyword>
<dbReference type="PROSITE" id="PS50835">
    <property type="entry name" value="IG_LIKE"/>
    <property type="match status" value="1"/>
</dbReference>
<dbReference type="Proteomes" id="UP001044222">
    <property type="component" value="Unassembled WGS sequence"/>
</dbReference>
<feature type="non-terminal residue" evidence="10">
    <location>
        <position position="220"/>
    </location>
</feature>
<protein>
    <recommendedName>
        <fullName evidence="9">Ig-like domain-containing protein</fullName>
    </recommendedName>
</protein>
<feature type="domain" description="Ig-like" evidence="9">
    <location>
        <begin position="2"/>
        <end position="102"/>
    </location>
</feature>
<comment type="caution">
    <text evidence="10">The sequence shown here is derived from an EMBL/GenBank/DDBJ whole genome shotgun (WGS) entry which is preliminary data.</text>
</comment>
<keyword evidence="8" id="KW-0812">Transmembrane</keyword>
<feature type="transmembrane region" description="Helical" evidence="8">
    <location>
        <begin position="145"/>
        <end position="169"/>
    </location>
</feature>
<dbReference type="AlphaFoldDB" id="A0A9D3MR57"/>
<evidence type="ECO:0000313" key="11">
    <source>
        <dbReference type="Proteomes" id="UP001044222"/>
    </source>
</evidence>
<keyword evidence="11" id="KW-1185">Reference proteome</keyword>
<dbReference type="InterPro" id="IPR052051">
    <property type="entry name" value="TCR_complex_component"/>
</dbReference>